<dbReference type="EMBL" id="LXTW01000001">
    <property type="protein sequence ID" value="OBX88393.1"/>
    <property type="molecule type" value="Genomic_DNA"/>
</dbReference>
<dbReference type="EMBL" id="CP065728">
    <property type="protein sequence ID" value="QPT44547.1"/>
    <property type="molecule type" value="Genomic_DNA"/>
</dbReference>
<evidence type="ECO:0000313" key="4">
    <source>
        <dbReference type="Proteomes" id="UP000594834"/>
    </source>
</evidence>
<dbReference type="AlphaFoldDB" id="A0A1B8QT67"/>
<dbReference type="RefSeq" id="WP_067006471.1">
    <property type="nucleotide sequence ID" value="NZ_CP065728.1"/>
</dbReference>
<proteinExistence type="predicted"/>
<dbReference type="Proteomes" id="UP000092575">
    <property type="component" value="Unassembled WGS sequence"/>
</dbReference>
<evidence type="ECO:0000313" key="1">
    <source>
        <dbReference type="EMBL" id="OBX88393.1"/>
    </source>
</evidence>
<gene>
    <name evidence="1" type="ORF">A7456_00590</name>
    <name evidence="2" type="ORF">I6G26_11045</name>
</gene>
<evidence type="ECO:0000313" key="2">
    <source>
        <dbReference type="EMBL" id="QPT44547.1"/>
    </source>
</evidence>
<reference evidence="2 4" key="2">
    <citation type="submission" date="2020-12" db="EMBL/GenBank/DDBJ databases">
        <title>FDA dAtabase for Regulatory Grade micrObial Sequences (FDA-ARGOS): Supporting development and validation of Infectious Disease Dx tests.</title>
        <authorList>
            <person name="Sproer C."/>
            <person name="Gronow S."/>
            <person name="Severitt S."/>
            <person name="Schroder I."/>
            <person name="Tallon L."/>
            <person name="Sadzewicz L."/>
            <person name="Zhao X."/>
            <person name="Boylan J."/>
            <person name="Ott S."/>
            <person name="Bowen H."/>
            <person name="Vavikolanu K."/>
            <person name="Mehta A."/>
            <person name="Aluvathingal J."/>
            <person name="Nadendla S."/>
            <person name="Lowell S."/>
            <person name="Myers T."/>
            <person name="Yan Y."/>
            <person name="Sichtig H."/>
        </authorList>
    </citation>
    <scope>NUCLEOTIDE SEQUENCE [LARGE SCALE GENOMIC DNA]</scope>
    <source>
        <strain evidence="2 4">FDAARGOS_869</strain>
    </source>
</reference>
<name>A0A1B8QT67_MORNO</name>
<reference evidence="1 3" key="1">
    <citation type="submission" date="2016-05" db="EMBL/GenBank/DDBJ databases">
        <title>Draft genome sequence of Moraxella nonliquefaciens CCUG 348T.</title>
        <authorList>
            <person name="Salva-Serra F."/>
            <person name="Engstrom-Jakobsson H."/>
            <person name="Thorell K."/>
            <person name="Gonzales-Siles L."/>
            <person name="Karlsson R."/>
            <person name="Boulund F."/>
            <person name="Engstrand L."/>
            <person name="Kristiansson E."/>
            <person name="Moore E."/>
        </authorList>
    </citation>
    <scope>NUCLEOTIDE SEQUENCE [LARGE SCALE GENOMIC DNA]</scope>
    <source>
        <strain evidence="1 3">CCUG 348</strain>
    </source>
</reference>
<dbReference type="STRING" id="478.A7456_00590"/>
<accession>A0A1B8QT67</accession>
<keyword evidence="4" id="KW-1185">Reference proteome</keyword>
<evidence type="ECO:0000313" key="3">
    <source>
        <dbReference type="Proteomes" id="UP000092575"/>
    </source>
</evidence>
<sequence>MGLDCFVDVPEIIEFDDDGRVTNFISKKEIAYWRKCWFLHKYLANEYLEIDPTEIEFNCVYIELTDSLLTGLHKAMCDEAYEQSLSFDEIEYYDVVDTDDIDELKKAIKFKTENPETKIYYHGWY</sequence>
<dbReference type="Proteomes" id="UP000594834">
    <property type="component" value="Chromosome"/>
</dbReference>
<organism evidence="1 3">
    <name type="scientific">Moraxella nonliquefaciens</name>
    <dbReference type="NCBI Taxonomy" id="478"/>
    <lineage>
        <taxon>Bacteria</taxon>
        <taxon>Pseudomonadati</taxon>
        <taxon>Pseudomonadota</taxon>
        <taxon>Gammaproteobacteria</taxon>
        <taxon>Moraxellales</taxon>
        <taxon>Moraxellaceae</taxon>
        <taxon>Moraxella</taxon>
    </lineage>
</organism>
<protein>
    <submittedName>
        <fullName evidence="1">Uncharacterized protein</fullName>
    </submittedName>
</protein>